<accession>A0A437Q4M6</accession>
<evidence type="ECO:0000256" key="6">
    <source>
        <dbReference type="SAM" id="SignalP"/>
    </source>
</evidence>
<dbReference type="PROSITE" id="PS51257">
    <property type="entry name" value="PROKAR_LIPOPROTEIN"/>
    <property type="match status" value="1"/>
</dbReference>
<feature type="chain" id="PRO_5019587913" description="Glutathione peroxidase" evidence="6">
    <location>
        <begin position="26"/>
        <end position="188"/>
    </location>
</feature>
<name>A0A437Q4M6_9GAMM</name>
<evidence type="ECO:0000256" key="4">
    <source>
        <dbReference type="PIRSR" id="PIRSR000303-1"/>
    </source>
</evidence>
<dbReference type="InterPro" id="IPR000889">
    <property type="entry name" value="Glutathione_peroxidase"/>
</dbReference>
<evidence type="ECO:0000256" key="3">
    <source>
        <dbReference type="ARBA" id="ARBA00023002"/>
    </source>
</evidence>
<dbReference type="GO" id="GO:0004601">
    <property type="term" value="F:peroxidase activity"/>
    <property type="evidence" value="ECO:0007669"/>
    <property type="project" value="UniProtKB-KW"/>
</dbReference>
<dbReference type="CDD" id="cd00340">
    <property type="entry name" value="GSH_Peroxidase"/>
    <property type="match status" value="1"/>
</dbReference>
<dbReference type="Proteomes" id="UP000282818">
    <property type="component" value="Unassembled WGS sequence"/>
</dbReference>
<dbReference type="PROSITE" id="PS51355">
    <property type="entry name" value="GLUTATHIONE_PEROXID_3"/>
    <property type="match status" value="1"/>
</dbReference>
<dbReference type="InterPro" id="IPR029759">
    <property type="entry name" value="GPX_AS"/>
</dbReference>
<organism evidence="7 8">
    <name type="scientific">Neptunomonas marina</name>
    <dbReference type="NCBI Taxonomy" id="1815562"/>
    <lineage>
        <taxon>Bacteria</taxon>
        <taxon>Pseudomonadati</taxon>
        <taxon>Pseudomonadota</taxon>
        <taxon>Gammaproteobacteria</taxon>
        <taxon>Oceanospirillales</taxon>
        <taxon>Oceanospirillaceae</taxon>
        <taxon>Neptunomonas</taxon>
    </lineage>
</organism>
<keyword evidence="2 5" id="KW-0575">Peroxidase</keyword>
<keyword evidence="6" id="KW-0732">Signal</keyword>
<evidence type="ECO:0000313" key="7">
    <source>
        <dbReference type="EMBL" id="RVU29477.1"/>
    </source>
</evidence>
<feature type="signal peptide" evidence="6">
    <location>
        <begin position="1"/>
        <end position="25"/>
    </location>
</feature>
<dbReference type="Pfam" id="PF00255">
    <property type="entry name" value="GSHPx"/>
    <property type="match status" value="1"/>
</dbReference>
<dbReference type="PANTHER" id="PTHR11592">
    <property type="entry name" value="GLUTATHIONE PEROXIDASE"/>
    <property type="match status" value="1"/>
</dbReference>
<dbReference type="PROSITE" id="PS00460">
    <property type="entry name" value="GLUTATHIONE_PEROXID_1"/>
    <property type="match status" value="1"/>
</dbReference>
<evidence type="ECO:0000256" key="5">
    <source>
        <dbReference type="RuleBase" id="RU000499"/>
    </source>
</evidence>
<dbReference type="GO" id="GO:0034599">
    <property type="term" value="P:cellular response to oxidative stress"/>
    <property type="evidence" value="ECO:0007669"/>
    <property type="project" value="TreeGrafter"/>
</dbReference>
<keyword evidence="8" id="KW-1185">Reference proteome</keyword>
<dbReference type="Gene3D" id="3.40.30.10">
    <property type="entry name" value="Glutaredoxin"/>
    <property type="match status" value="1"/>
</dbReference>
<dbReference type="InterPro" id="IPR036249">
    <property type="entry name" value="Thioredoxin-like_sf"/>
</dbReference>
<evidence type="ECO:0000256" key="2">
    <source>
        <dbReference type="ARBA" id="ARBA00022559"/>
    </source>
</evidence>
<dbReference type="PIRSF" id="PIRSF000303">
    <property type="entry name" value="Glutathion_perox"/>
    <property type="match status" value="1"/>
</dbReference>
<proteinExistence type="inferred from homology"/>
<comment type="similarity">
    <text evidence="1 5">Belongs to the glutathione peroxidase family.</text>
</comment>
<feature type="active site" evidence="4">
    <location>
        <position position="65"/>
    </location>
</feature>
<dbReference type="RefSeq" id="WP_127695647.1">
    <property type="nucleotide sequence ID" value="NZ_SACQ01000009.1"/>
</dbReference>
<reference evidence="7 8" key="1">
    <citation type="submission" date="2019-01" db="EMBL/GenBank/DDBJ databases">
        <authorList>
            <person name="Chen W.-M."/>
        </authorList>
    </citation>
    <scope>NUCLEOTIDE SEQUENCE [LARGE SCALE GENOMIC DNA]</scope>
    <source>
        <strain evidence="7 8">HPM-16</strain>
    </source>
</reference>
<dbReference type="PRINTS" id="PR01011">
    <property type="entry name" value="GLUTPROXDASE"/>
</dbReference>
<sequence length="188" mass="20973">MGLNRLALKACLVVAIGPCAPSAFAQSCSALLDYTFKRLGETQTERLCETYQDKLVLVVNTASKCAFTRQYEGLEGLYSKYKEKGLVVLGFPSNDFAGQEPGTEQEISDFCRLTYSVQFPMFEKVHARQGSAHPFYQQLADEAGEYPGWNFHKYLISPEGKLLGSYKSHIEPNDTTLVNLIQANLPNE</sequence>
<protein>
    <recommendedName>
        <fullName evidence="5">Glutathione peroxidase</fullName>
    </recommendedName>
</protein>
<evidence type="ECO:0000313" key="8">
    <source>
        <dbReference type="Proteomes" id="UP000282818"/>
    </source>
</evidence>
<dbReference type="EMBL" id="SACQ01000009">
    <property type="protein sequence ID" value="RVU29477.1"/>
    <property type="molecule type" value="Genomic_DNA"/>
</dbReference>
<keyword evidence="3 5" id="KW-0560">Oxidoreductase</keyword>
<dbReference type="PANTHER" id="PTHR11592:SF40">
    <property type="entry name" value="THIOREDOXIN_GLUTATHIONE PEROXIDASE BTUE"/>
    <property type="match status" value="1"/>
</dbReference>
<dbReference type="AlphaFoldDB" id="A0A437Q4M6"/>
<gene>
    <name evidence="7" type="ORF">EOE65_16165</name>
</gene>
<comment type="caution">
    <text evidence="7">The sequence shown here is derived from an EMBL/GenBank/DDBJ whole genome shotgun (WGS) entry which is preliminary data.</text>
</comment>
<dbReference type="SUPFAM" id="SSF52833">
    <property type="entry name" value="Thioredoxin-like"/>
    <property type="match status" value="1"/>
</dbReference>
<evidence type="ECO:0000256" key="1">
    <source>
        <dbReference type="ARBA" id="ARBA00006926"/>
    </source>
</evidence>